<feature type="transmembrane region" description="Helical" evidence="1">
    <location>
        <begin position="160"/>
        <end position="181"/>
    </location>
</feature>
<reference evidence="2" key="2">
    <citation type="submission" date="2023-06" db="EMBL/GenBank/DDBJ databases">
        <authorList>
            <person name="Ma L."/>
            <person name="Liu K.-W."/>
            <person name="Li Z."/>
            <person name="Hsiao Y.-Y."/>
            <person name="Qi Y."/>
            <person name="Fu T."/>
            <person name="Tang G."/>
            <person name="Zhang D."/>
            <person name="Sun W.-H."/>
            <person name="Liu D.-K."/>
            <person name="Li Y."/>
            <person name="Chen G.-Z."/>
            <person name="Liu X.-D."/>
            <person name="Liao X.-Y."/>
            <person name="Jiang Y.-T."/>
            <person name="Yu X."/>
            <person name="Hao Y."/>
            <person name="Huang J."/>
            <person name="Zhao X.-W."/>
            <person name="Ke S."/>
            <person name="Chen Y.-Y."/>
            <person name="Wu W.-L."/>
            <person name="Hsu J.-L."/>
            <person name="Lin Y.-F."/>
            <person name="Huang M.-D."/>
            <person name="Li C.-Y."/>
            <person name="Huang L."/>
            <person name="Wang Z.-W."/>
            <person name="Zhao X."/>
            <person name="Zhong W.-Y."/>
            <person name="Peng D.-H."/>
            <person name="Ahmad S."/>
            <person name="Lan S."/>
            <person name="Zhang J.-S."/>
            <person name="Tsai W.-C."/>
            <person name="Van De Peer Y."/>
            <person name="Liu Z.-J."/>
        </authorList>
    </citation>
    <scope>NUCLEOTIDE SEQUENCE</scope>
    <source>
        <strain evidence="2">CP</strain>
        <tissue evidence="2">Leaves</tissue>
    </source>
</reference>
<evidence type="ECO:0000313" key="3">
    <source>
        <dbReference type="Proteomes" id="UP001180020"/>
    </source>
</evidence>
<dbReference type="EMBL" id="JAUJYO010000018">
    <property type="protein sequence ID" value="KAK1289064.1"/>
    <property type="molecule type" value="Genomic_DNA"/>
</dbReference>
<evidence type="ECO:0000313" key="2">
    <source>
        <dbReference type="EMBL" id="KAK1289064.1"/>
    </source>
</evidence>
<feature type="transmembrane region" description="Helical" evidence="1">
    <location>
        <begin position="7"/>
        <end position="26"/>
    </location>
</feature>
<comment type="caution">
    <text evidence="2">The sequence shown here is derived from an EMBL/GenBank/DDBJ whole genome shotgun (WGS) entry which is preliminary data.</text>
</comment>
<proteinExistence type="predicted"/>
<keyword evidence="1" id="KW-0472">Membrane</keyword>
<protein>
    <submittedName>
        <fullName evidence="2">Uncharacterized protein</fullName>
    </submittedName>
</protein>
<dbReference type="PANTHER" id="PTHR35465">
    <property type="entry name" value="CAVEOLIN-1 PROTEIN"/>
    <property type="match status" value="1"/>
</dbReference>
<reference evidence="2" key="1">
    <citation type="journal article" date="2023" name="Nat. Commun.">
        <title>Diploid and tetraploid genomes of Acorus and the evolution of monocots.</title>
        <authorList>
            <person name="Ma L."/>
            <person name="Liu K.W."/>
            <person name="Li Z."/>
            <person name="Hsiao Y.Y."/>
            <person name="Qi Y."/>
            <person name="Fu T."/>
            <person name="Tang G.D."/>
            <person name="Zhang D."/>
            <person name="Sun W.H."/>
            <person name="Liu D.K."/>
            <person name="Li Y."/>
            <person name="Chen G.Z."/>
            <person name="Liu X.D."/>
            <person name="Liao X.Y."/>
            <person name="Jiang Y.T."/>
            <person name="Yu X."/>
            <person name="Hao Y."/>
            <person name="Huang J."/>
            <person name="Zhao X.W."/>
            <person name="Ke S."/>
            <person name="Chen Y.Y."/>
            <person name="Wu W.L."/>
            <person name="Hsu J.L."/>
            <person name="Lin Y.F."/>
            <person name="Huang M.D."/>
            <person name="Li C.Y."/>
            <person name="Huang L."/>
            <person name="Wang Z.W."/>
            <person name="Zhao X."/>
            <person name="Zhong W.Y."/>
            <person name="Peng D.H."/>
            <person name="Ahmad S."/>
            <person name="Lan S."/>
            <person name="Zhang J.S."/>
            <person name="Tsai W.C."/>
            <person name="Van de Peer Y."/>
            <person name="Liu Z.J."/>
        </authorList>
    </citation>
    <scope>NUCLEOTIDE SEQUENCE</scope>
    <source>
        <strain evidence="2">CP</strain>
    </source>
</reference>
<dbReference type="Proteomes" id="UP001180020">
    <property type="component" value="Unassembled WGS sequence"/>
</dbReference>
<evidence type="ECO:0000256" key="1">
    <source>
        <dbReference type="SAM" id="Phobius"/>
    </source>
</evidence>
<gene>
    <name evidence="2" type="ORF">QJS10_CPB18g01462</name>
</gene>
<keyword evidence="1" id="KW-1133">Transmembrane helix</keyword>
<keyword evidence="1" id="KW-0812">Transmembrane</keyword>
<sequence length="203" mass="23241">MAHLSVYHKYVLFYLQFFIIGCLSINHNPHVKVLNVGMELQQETIPLQNGYRFYNILGLKASKWYEVKISYPASIPSSFSIQLKSDPSDFGLNKNRRLLNTEKLIFNVKNHNWTSGDSKLYALVTVEPEGIVGKLHVQERELVIFNIVCDELALGISYDAWWIGILVLLCLGLALLIPYVLPPYLFQKDRISCSSLRSSQKFS</sequence>
<name>A0AAV9CJX1_ACOCL</name>
<accession>A0AAV9CJX1</accession>
<keyword evidence="3" id="KW-1185">Reference proteome</keyword>
<organism evidence="2 3">
    <name type="scientific">Acorus calamus</name>
    <name type="common">Sweet flag</name>
    <dbReference type="NCBI Taxonomy" id="4465"/>
    <lineage>
        <taxon>Eukaryota</taxon>
        <taxon>Viridiplantae</taxon>
        <taxon>Streptophyta</taxon>
        <taxon>Embryophyta</taxon>
        <taxon>Tracheophyta</taxon>
        <taxon>Spermatophyta</taxon>
        <taxon>Magnoliopsida</taxon>
        <taxon>Liliopsida</taxon>
        <taxon>Acoraceae</taxon>
        <taxon>Acorus</taxon>
    </lineage>
</organism>
<dbReference type="AlphaFoldDB" id="A0AAV9CJX1"/>
<dbReference type="PANTHER" id="PTHR35465:SF1">
    <property type="entry name" value="PHOSPHATIDYLINOSITOL-GLYCAN BIOSYNTHESIS CLASS X PROTEIN"/>
    <property type="match status" value="1"/>
</dbReference>